<keyword evidence="2" id="KW-1185">Reference proteome</keyword>
<reference evidence="1" key="1">
    <citation type="submission" date="2021-06" db="EMBL/GenBank/DDBJ databases">
        <title>Vibrio nov. sp., novel gut bacterium isolated from Yellow Sea oyster.</title>
        <authorList>
            <person name="Muhammad N."/>
            <person name="Nguyen T.H."/>
            <person name="Lee Y.-J."/>
            <person name="Ko J."/>
            <person name="Kim S.-G."/>
        </authorList>
    </citation>
    <scope>NUCLEOTIDE SEQUENCE</scope>
    <source>
        <strain evidence="1">OG9-811</strain>
    </source>
</reference>
<organism evidence="1 2">
    <name type="scientific">Vibrio ostreae</name>
    <dbReference type="NCBI Taxonomy" id="2841925"/>
    <lineage>
        <taxon>Bacteria</taxon>
        <taxon>Pseudomonadati</taxon>
        <taxon>Pseudomonadota</taxon>
        <taxon>Gammaproteobacteria</taxon>
        <taxon>Vibrionales</taxon>
        <taxon>Vibrionaceae</taxon>
        <taxon>Vibrio</taxon>
    </lineage>
</organism>
<dbReference type="Pfam" id="PF02613">
    <property type="entry name" value="Nitrate_red_del"/>
    <property type="match status" value="1"/>
</dbReference>
<dbReference type="InterPro" id="IPR020945">
    <property type="entry name" value="DMSO/NO3_reduct_chaperone"/>
</dbReference>
<sequence length="228" mass="25794">MPSDQAIQFDPAQHLEQTEQGDDALRCDIYLLLATLLRDVPSAPLIEFLTDLQSEENATPMAKAWQSLSAAARAVKRPDLEQEYQQLFIGIGRGEVVPFASWHLTGSLMEKPLADIRFHLSQIGLERDEAVKEPEDHIAALCETMAYLIESRDMVQKAFFNRHIATWYNKLVDQMNQAEHAQFYRAVAELLGAFLTLENVSLTQAPSSRKNTHKIEVKNLTDKAEQQS</sequence>
<dbReference type="Proteomes" id="UP000694232">
    <property type="component" value="Chromosome 1"/>
</dbReference>
<dbReference type="RefSeq" id="WP_218563093.1">
    <property type="nucleotide sequence ID" value="NZ_CP076643.1"/>
</dbReference>
<name>A0A975UBW0_9VIBR</name>
<gene>
    <name evidence="1" type="ORF">KNV97_10860</name>
</gene>
<proteinExistence type="predicted"/>
<dbReference type="EMBL" id="CP076643">
    <property type="protein sequence ID" value="QXO18725.1"/>
    <property type="molecule type" value="Genomic_DNA"/>
</dbReference>
<dbReference type="AlphaFoldDB" id="A0A975UBW0"/>
<protein>
    <submittedName>
        <fullName evidence="1">Molecular chaperone</fullName>
    </submittedName>
</protein>
<evidence type="ECO:0000313" key="1">
    <source>
        <dbReference type="EMBL" id="QXO18725.1"/>
    </source>
</evidence>
<dbReference type="KEGG" id="vos:KNV97_10860"/>
<accession>A0A975UBW0</accession>
<dbReference type="InterPro" id="IPR050289">
    <property type="entry name" value="TorD/DmsD_chaperones"/>
</dbReference>
<evidence type="ECO:0000313" key="2">
    <source>
        <dbReference type="Proteomes" id="UP000694232"/>
    </source>
</evidence>
<dbReference type="PANTHER" id="PTHR34227">
    <property type="entry name" value="CHAPERONE PROTEIN YCDY"/>
    <property type="match status" value="1"/>
</dbReference>
<dbReference type="PANTHER" id="PTHR34227:SF1">
    <property type="entry name" value="DIMETHYL SULFOXIDE REDUCTASE CHAPERONE-RELATED"/>
    <property type="match status" value="1"/>
</dbReference>